<dbReference type="Gene3D" id="3.30.9.10">
    <property type="entry name" value="D-Amino Acid Oxidase, subunit A, domain 2"/>
    <property type="match status" value="1"/>
</dbReference>
<protein>
    <recommendedName>
        <fullName evidence="7">D-amino-acid oxidase</fullName>
        <ecNumber evidence="6">1.4.3.3</ecNumber>
    </recommendedName>
</protein>
<feature type="domain" description="FAD dependent oxidoreductase" evidence="9">
    <location>
        <begin position="9"/>
        <end position="313"/>
    </location>
</feature>
<reference evidence="10 11" key="1">
    <citation type="submission" date="2024-06" db="EMBL/GenBank/DDBJ databases">
        <title>The Natural Products Discovery Center: Release of the First 8490 Sequenced Strains for Exploring Actinobacteria Biosynthetic Diversity.</title>
        <authorList>
            <person name="Kalkreuter E."/>
            <person name="Kautsar S.A."/>
            <person name="Yang D."/>
            <person name="Bader C.D."/>
            <person name="Teijaro C.N."/>
            <person name="Fluegel L."/>
            <person name="Davis C.M."/>
            <person name="Simpson J.R."/>
            <person name="Lauterbach L."/>
            <person name="Steele A.D."/>
            <person name="Gui C."/>
            <person name="Meng S."/>
            <person name="Li G."/>
            <person name="Viehrig K."/>
            <person name="Ye F."/>
            <person name="Su P."/>
            <person name="Kiefer A.F."/>
            <person name="Nichols A."/>
            <person name="Cepeda A.J."/>
            <person name="Yan W."/>
            <person name="Fan B."/>
            <person name="Jiang Y."/>
            <person name="Adhikari A."/>
            <person name="Zheng C.-J."/>
            <person name="Schuster L."/>
            <person name="Cowan T.M."/>
            <person name="Smanski M.J."/>
            <person name="Chevrette M.G."/>
            <person name="De Carvalho L.P.S."/>
            <person name="Shen B."/>
        </authorList>
    </citation>
    <scope>NUCLEOTIDE SEQUENCE [LARGE SCALE GENOMIC DNA]</scope>
    <source>
        <strain evidence="10 11">NPDC049344</strain>
    </source>
</reference>
<dbReference type="SUPFAM" id="SSF54373">
    <property type="entry name" value="FAD-linked reductases, C-terminal domain"/>
    <property type="match status" value="1"/>
</dbReference>
<dbReference type="PROSITE" id="PS00677">
    <property type="entry name" value="DAO"/>
    <property type="match status" value="1"/>
</dbReference>
<evidence type="ECO:0000256" key="6">
    <source>
        <dbReference type="ARBA" id="ARBA00039101"/>
    </source>
</evidence>
<evidence type="ECO:0000256" key="5">
    <source>
        <dbReference type="ARBA" id="ARBA00023002"/>
    </source>
</evidence>
<evidence type="ECO:0000256" key="3">
    <source>
        <dbReference type="ARBA" id="ARBA00022630"/>
    </source>
</evidence>
<proteinExistence type="inferred from homology"/>
<organism evidence="10 11">
    <name type="scientific">Streptomyces kurssanovii</name>
    <dbReference type="NCBI Taxonomy" id="67312"/>
    <lineage>
        <taxon>Bacteria</taxon>
        <taxon>Bacillati</taxon>
        <taxon>Actinomycetota</taxon>
        <taxon>Actinomycetes</taxon>
        <taxon>Kitasatosporales</taxon>
        <taxon>Streptomycetaceae</taxon>
        <taxon>Streptomyces</taxon>
    </lineage>
</organism>
<comment type="similarity">
    <text evidence="2">Belongs to the DAMOX/DASOX family.</text>
</comment>
<comment type="cofactor">
    <cofactor evidence="1">
        <name>FAD</name>
        <dbReference type="ChEBI" id="CHEBI:57692"/>
    </cofactor>
</comment>
<dbReference type="PANTHER" id="PTHR11530">
    <property type="entry name" value="D-AMINO ACID OXIDASE"/>
    <property type="match status" value="1"/>
</dbReference>
<dbReference type="InterPro" id="IPR006076">
    <property type="entry name" value="FAD-dep_OxRdtase"/>
</dbReference>
<dbReference type="Pfam" id="PF01266">
    <property type="entry name" value="DAO"/>
    <property type="match status" value="1"/>
</dbReference>
<keyword evidence="3" id="KW-0285">Flavoprotein</keyword>
<dbReference type="SUPFAM" id="SSF51971">
    <property type="entry name" value="Nucleotide-binding domain"/>
    <property type="match status" value="1"/>
</dbReference>
<dbReference type="EMBL" id="JBFAQK010000006">
    <property type="protein sequence ID" value="MEV4680530.1"/>
    <property type="molecule type" value="Genomic_DNA"/>
</dbReference>
<dbReference type="PIRSF" id="PIRSF000189">
    <property type="entry name" value="D-aa_oxidase"/>
    <property type="match status" value="1"/>
</dbReference>
<dbReference type="EC" id="1.4.3.3" evidence="6"/>
<evidence type="ECO:0000313" key="11">
    <source>
        <dbReference type="Proteomes" id="UP001552521"/>
    </source>
</evidence>
<keyword evidence="11" id="KW-1185">Reference proteome</keyword>
<dbReference type="Gene3D" id="3.40.50.720">
    <property type="entry name" value="NAD(P)-binding Rossmann-like Domain"/>
    <property type="match status" value="1"/>
</dbReference>
<comment type="catalytic activity">
    <reaction evidence="8">
        <text>a D-alpha-amino acid + O2 + H2O = a 2-oxocarboxylate + H2O2 + NH4(+)</text>
        <dbReference type="Rhea" id="RHEA:21816"/>
        <dbReference type="ChEBI" id="CHEBI:15377"/>
        <dbReference type="ChEBI" id="CHEBI:15379"/>
        <dbReference type="ChEBI" id="CHEBI:16240"/>
        <dbReference type="ChEBI" id="CHEBI:28938"/>
        <dbReference type="ChEBI" id="CHEBI:35179"/>
        <dbReference type="ChEBI" id="CHEBI:59871"/>
        <dbReference type="EC" id="1.4.3.3"/>
    </reaction>
    <physiologicalReaction direction="left-to-right" evidence="8">
        <dbReference type="Rhea" id="RHEA:21817"/>
    </physiologicalReaction>
</comment>
<accession>A0ABV3HPN8</accession>
<evidence type="ECO:0000256" key="1">
    <source>
        <dbReference type="ARBA" id="ARBA00001974"/>
    </source>
</evidence>
<dbReference type="GO" id="GO:0016491">
    <property type="term" value="F:oxidoreductase activity"/>
    <property type="evidence" value="ECO:0007669"/>
    <property type="project" value="UniProtKB-KW"/>
</dbReference>
<gene>
    <name evidence="10" type="ORF">AB0K36_07095</name>
</gene>
<keyword evidence="4" id="KW-0274">FAD</keyword>
<evidence type="ECO:0000313" key="10">
    <source>
        <dbReference type="EMBL" id="MEV4680530.1"/>
    </source>
</evidence>
<keyword evidence="5 10" id="KW-0560">Oxidoreductase</keyword>
<dbReference type="RefSeq" id="WP_364589408.1">
    <property type="nucleotide sequence ID" value="NZ_JBFAQK010000006.1"/>
</dbReference>
<comment type="caution">
    <text evidence="10">The sequence shown here is derived from an EMBL/GenBank/DDBJ whole genome shotgun (WGS) entry which is preliminary data.</text>
</comment>
<evidence type="ECO:0000256" key="8">
    <source>
        <dbReference type="ARBA" id="ARBA00049547"/>
    </source>
</evidence>
<evidence type="ECO:0000256" key="7">
    <source>
        <dbReference type="ARBA" id="ARBA00039751"/>
    </source>
</evidence>
<dbReference type="InterPro" id="IPR023209">
    <property type="entry name" value="DAO"/>
</dbReference>
<dbReference type="PANTHER" id="PTHR11530:SF11">
    <property type="entry name" value="D-ASPARTATE OXIDASE"/>
    <property type="match status" value="1"/>
</dbReference>
<evidence type="ECO:0000256" key="2">
    <source>
        <dbReference type="ARBA" id="ARBA00006730"/>
    </source>
</evidence>
<name>A0ABV3HPN8_9ACTN</name>
<dbReference type="InterPro" id="IPR006181">
    <property type="entry name" value="D-amino_acid_oxidase_CS"/>
</dbReference>
<evidence type="ECO:0000259" key="9">
    <source>
        <dbReference type="Pfam" id="PF01266"/>
    </source>
</evidence>
<dbReference type="Proteomes" id="UP001552521">
    <property type="component" value="Unassembled WGS sequence"/>
</dbReference>
<evidence type="ECO:0000256" key="4">
    <source>
        <dbReference type="ARBA" id="ARBA00022827"/>
    </source>
</evidence>
<sequence length="318" mass="34239">MALTADLEVVVVGHGVAGLTTALVLSEAGRTVTVVSDRVPQRTTSAVAGALWGPYVFDDPRVLNWSLHSLPDLTAIAADPRSGVRIVQGIEASREPAEPPAWLRSVSGFATCGPSELPSGFGWGWTYRAPIFEMPVYLDYLMNRLVASGATVQLLDDPLHELDQALDFAPVVVNCTGLGARDLVGDREVTPSWGQLVITENPGIEGFFSDFPESEDPTYWIAHPDHVVLGGMVRPGRGDLLPDPEAAERIVARCAAVLPELGRARVRELRVGLRPVRPRVRLERGTHHGFPVVHNYGHGGSGVTLSWGCARQVQSLIG</sequence>